<dbReference type="Pfam" id="PF16837">
    <property type="entry name" value="SF3A3"/>
    <property type="match status" value="1"/>
</dbReference>
<organism evidence="10 11">
    <name type="scientific">Geosmithia morbida</name>
    <dbReference type="NCBI Taxonomy" id="1094350"/>
    <lineage>
        <taxon>Eukaryota</taxon>
        <taxon>Fungi</taxon>
        <taxon>Dikarya</taxon>
        <taxon>Ascomycota</taxon>
        <taxon>Pezizomycotina</taxon>
        <taxon>Sordariomycetes</taxon>
        <taxon>Hypocreomycetidae</taxon>
        <taxon>Hypocreales</taxon>
        <taxon>Bionectriaceae</taxon>
        <taxon>Geosmithia</taxon>
    </lineage>
</organism>
<name>A0A9P5CZN8_9HYPO</name>
<keyword evidence="3" id="KW-0597">Phosphoprotein</keyword>
<dbReference type="GeneID" id="55968956"/>
<comment type="similarity">
    <text evidence="2">Belongs to the SF3A3 family.</text>
</comment>
<dbReference type="PANTHER" id="PTHR12786:SF2">
    <property type="entry name" value="SPLICING FACTOR 3A SUBUNIT 3"/>
    <property type="match status" value="1"/>
</dbReference>
<sequence length="516" mass="59770">MFVLEEQRYIHEDLERLEQGIADRLHDDPKHIRDRLERDHEVSQLLDQIQSQSSKLIDIYKDETGARASEIQQLGTDDPFEEFYKQLKDVRDHHLRYPNEQAENSEQRYKPRRPAEGEVLPSIVDTLFSGEEAYGRFFDLNMCHESYLNLPNVKRLSYLQYLEAFDNFAPGASGLKRGDKLTDQYFKYVGELASYLESFMRRTRPLENVDKMLETFDDEFDVVWNKDEVEGWQQEKLADESSAAAKDTSSAEAVWCADCEREFKNENVYKNHLTGRKHIKAAEQRKSRLNEGSTDDKTTANGTSARGPSATRLKEKAVAERENRVKRLAAAMSTERSDTRVNVERKQGMTERERQQELENFLNSSSEGALARGYVNGGGEGDEDDEDGEEKIYNPLKLPLAWDGKPIPFWLYRLHGLGVEFPCEICGNFVYMGRRAFDKHFNEARHIYGLKCLGISSAHLFRDITKIDEAMRLWEKIQRERRRVNVDDGSVVQMEDADGNVMPEKVYYDLQKQGLL</sequence>
<dbReference type="GO" id="GO:0008270">
    <property type="term" value="F:zinc ion binding"/>
    <property type="evidence" value="ECO:0007669"/>
    <property type="project" value="UniProtKB-KW"/>
</dbReference>
<dbReference type="InterPro" id="IPR013087">
    <property type="entry name" value="Znf_C2H2_type"/>
</dbReference>
<dbReference type="RefSeq" id="XP_035319374.1">
    <property type="nucleotide sequence ID" value="XM_035464704.1"/>
</dbReference>
<evidence type="ECO:0000256" key="7">
    <source>
        <dbReference type="ARBA" id="ARBA00023242"/>
    </source>
</evidence>
<dbReference type="InterPro" id="IPR021966">
    <property type="entry name" value="SF3a60_bindingd"/>
</dbReference>
<dbReference type="InterPro" id="IPR051421">
    <property type="entry name" value="RNA_Proc_DNA_Dmg_Regulator"/>
</dbReference>
<evidence type="ECO:0000256" key="5">
    <source>
        <dbReference type="ARBA" id="ARBA00022771"/>
    </source>
</evidence>
<reference evidence="10" key="1">
    <citation type="submission" date="2020-03" db="EMBL/GenBank/DDBJ databases">
        <title>Site-based positive gene gene selection in Geosmithia morbida across the United States reveals a broad range of putative effectors and factors for local host and environmental adapation.</title>
        <authorList>
            <person name="Onufrak A."/>
            <person name="Murdoch R.W."/>
            <person name="Gazis R."/>
            <person name="Huff M."/>
            <person name="Staton M."/>
            <person name="Klingeman W."/>
            <person name="Hadziabdic D."/>
        </authorList>
    </citation>
    <scope>NUCLEOTIDE SEQUENCE</scope>
    <source>
        <strain evidence="10">1262</strain>
    </source>
</reference>
<accession>A0A9P5CZN8</accession>
<dbReference type="AlphaFoldDB" id="A0A9P5CZN8"/>
<dbReference type="PROSITE" id="PS50171">
    <property type="entry name" value="ZF_MATRIN"/>
    <property type="match status" value="1"/>
</dbReference>
<dbReference type="GO" id="GO:0000398">
    <property type="term" value="P:mRNA splicing, via spliceosome"/>
    <property type="evidence" value="ECO:0007669"/>
    <property type="project" value="InterPro"/>
</dbReference>
<feature type="compositionally biased region" description="Acidic residues" evidence="8">
    <location>
        <begin position="380"/>
        <end position="389"/>
    </location>
</feature>
<evidence type="ECO:0000256" key="1">
    <source>
        <dbReference type="ARBA" id="ARBA00004123"/>
    </source>
</evidence>
<evidence type="ECO:0000313" key="10">
    <source>
        <dbReference type="EMBL" id="KAF4120722.1"/>
    </source>
</evidence>
<evidence type="ECO:0000256" key="6">
    <source>
        <dbReference type="ARBA" id="ARBA00022833"/>
    </source>
</evidence>
<dbReference type="Gene3D" id="3.30.160.60">
    <property type="entry name" value="Classic Zinc Finger"/>
    <property type="match status" value="1"/>
</dbReference>
<evidence type="ECO:0000313" key="11">
    <source>
        <dbReference type="Proteomes" id="UP000749293"/>
    </source>
</evidence>
<dbReference type="OrthoDB" id="2160351at2759"/>
<comment type="subcellular location">
    <subcellularLocation>
        <location evidence="1">Nucleus</location>
    </subcellularLocation>
</comment>
<dbReference type="Pfam" id="PF11931">
    <property type="entry name" value="SF3a60_Prp9_C"/>
    <property type="match status" value="1"/>
</dbReference>
<dbReference type="InterPro" id="IPR022755">
    <property type="entry name" value="Znf_C2H2_jaz"/>
</dbReference>
<keyword evidence="6" id="KW-0862">Zinc</keyword>
<keyword evidence="11" id="KW-1185">Reference proteome</keyword>
<keyword evidence="4" id="KW-0479">Metal-binding</keyword>
<dbReference type="GO" id="GO:0005681">
    <property type="term" value="C:spliceosomal complex"/>
    <property type="evidence" value="ECO:0007669"/>
    <property type="project" value="InterPro"/>
</dbReference>
<evidence type="ECO:0000256" key="8">
    <source>
        <dbReference type="SAM" id="MobiDB-lite"/>
    </source>
</evidence>
<proteinExistence type="inferred from homology"/>
<dbReference type="SUPFAM" id="SSF57667">
    <property type="entry name" value="beta-beta-alpha zinc fingers"/>
    <property type="match status" value="1"/>
</dbReference>
<evidence type="ECO:0000259" key="9">
    <source>
        <dbReference type="PROSITE" id="PS50171"/>
    </source>
</evidence>
<keyword evidence="5" id="KW-0863">Zinc-finger</keyword>
<feature type="domain" description="Matrin-type" evidence="9">
    <location>
        <begin position="421"/>
        <end position="452"/>
    </location>
</feature>
<dbReference type="InterPro" id="IPR036236">
    <property type="entry name" value="Znf_C2H2_sf"/>
</dbReference>
<feature type="region of interest" description="Disordered" evidence="8">
    <location>
        <begin position="369"/>
        <end position="390"/>
    </location>
</feature>
<dbReference type="PANTHER" id="PTHR12786">
    <property type="entry name" value="SPLICING FACTOR SF3A-RELATED"/>
    <property type="match status" value="1"/>
</dbReference>
<evidence type="ECO:0000256" key="2">
    <source>
        <dbReference type="ARBA" id="ARBA00008776"/>
    </source>
</evidence>
<evidence type="ECO:0000256" key="4">
    <source>
        <dbReference type="ARBA" id="ARBA00022723"/>
    </source>
</evidence>
<dbReference type="InterPro" id="IPR000690">
    <property type="entry name" value="Matrin/U1-C_Znf_C2H2"/>
</dbReference>
<dbReference type="EMBL" id="JAANYQ010000015">
    <property type="protein sequence ID" value="KAF4120722.1"/>
    <property type="molecule type" value="Genomic_DNA"/>
</dbReference>
<keyword evidence="7" id="KW-0539">Nucleus</keyword>
<dbReference type="PROSITE" id="PS00028">
    <property type="entry name" value="ZINC_FINGER_C2H2_1"/>
    <property type="match status" value="1"/>
</dbReference>
<dbReference type="InterPro" id="IPR024598">
    <property type="entry name" value="SF3a60/Prp9_C"/>
</dbReference>
<dbReference type="InterPro" id="IPR031774">
    <property type="entry name" value="SF3A3_dom"/>
</dbReference>
<feature type="compositionally biased region" description="Basic and acidic residues" evidence="8">
    <location>
        <begin position="335"/>
        <end position="352"/>
    </location>
</feature>
<dbReference type="Proteomes" id="UP000749293">
    <property type="component" value="Unassembled WGS sequence"/>
</dbReference>
<gene>
    <name evidence="10" type="ORF">GMORB2_2726</name>
</gene>
<feature type="compositionally biased region" description="Basic and acidic residues" evidence="8">
    <location>
        <begin position="280"/>
        <end position="298"/>
    </location>
</feature>
<comment type="caution">
    <text evidence="10">The sequence shown here is derived from an EMBL/GenBank/DDBJ whole genome shotgun (WGS) entry which is preliminary data.</text>
</comment>
<dbReference type="GO" id="GO:0003723">
    <property type="term" value="F:RNA binding"/>
    <property type="evidence" value="ECO:0007669"/>
    <property type="project" value="InterPro"/>
</dbReference>
<protein>
    <submittedName>
        <fullName evidence="10">Splicing factor 3A subunit 3</fullName>
    </submittedName>
</protein>
<evidence type="ECO:0000256" key="3">
    <source>
        <dbReference type="ARBA" id="ARBA00022553"/>
    </source>
</evidence>
<dbReference type="Pfam" id="PF12108">
    <property type="entry name" value="SF3a60_bindingd"/>
    <property type="match status" value="1"/>
</dbReference>
<dbReference type="Pfam" id="PF12171">
    <property type="entry name" value="zf-C2H2_jaz"/>
    <property type="match status" value="1"/>
</dbReference>
<feature type="compositionally biased region" description="Basic and acidic residues" evidence="8">
    <location>
        <begin position="312"/>
        <end position="325"/>
    </location>
</feature>
<feature type="region of interest" description="Disordered" evidence="8">
    <location>
        <begin position="279"/>
        <end position="352"/>
    </location>
</feature>